<reference evidence="2" key="1">
    <citation type="submission" date="2019-08" db="EMBL/GenBank/DDBJ databases">
        <authorList>
            <person name="Kucharzyk K."/>
            <person name="Murdoch R.W."/>
            <person name="Higgins S."/>
            <person name="Loffler F."/>
        </authorList>
    </citation>
    <scope>NUCLEOTIDE SEQUENCE</scope>
</reference>
<name>A0A645D914_9ZZZZ</name>
<sequence>MSVRVAHRQREADYASGGADHIRGVPEFDLLPLKNHYYRGGVHLRDETQRRDDLVNGDLLYRSVPARRDVALFNLPVPEGERLRGEGAGGRKDEERRKSRYEPCEYPIIYPQ</sequence>
<gene>
    <name evidence="2" type="ORF">SDC9_132886</name>
</gene>
<accession>A0A645D914</accession>
<organism evidence="2">
    <name type="scientific">bioreactor metagenome</name>
    <dbReference type="NCBI Taxonomy" id="1076179"/>
    <lineage>
        <taxon>unclassified sequences</taxon>
        <taxon>metagenomes</taxon>
        <taxon>ecological metagenomes</taxon>
    </lineage>
</organism>
<dbReference type="AlphaFoldDB" id="A0A645D914"/>
<proteinExistence type="predicted"/>
<evidence type="ECO:0000256" key="1">
    <source>
        <dbReference type="SAM" id="MobiDB-lite"/>
    </source>
</evidence>
<feature type="region of interest" description="Disordered" evidence="1">
    <location>
        <begin position="81"/>
        <end position="103"/>
    </location>
</feature>
<evidence type="ECO:0000313" key="2">
    <source>
        <dbReference type="EMBL" id="MPM85804.1"/>
    </source>
</evidence>
<protein>
    <submittedName>
        <fullName evidence="2">Uncharacterized protein</fullName>
    </submittedName>
</protein>
<dbReference type="EMBL" id="VSSQ01034010">
    <property type="protein sequence ID" value="MPM85804.1"/>
    <property type="molecule type" value="Genomic_DNA"/>
</dbReference>
<comment type="caution">
    <text evidence="2">The sequence shown here is derived from an EMBL/GenBank/DDBJ whole genome shotgun (WGS) entry which is preliminary data.</text>
</comment>